<organism evidence="9 10">
    <name type="scientific">Flavobacterium calami</name>
    <dbReference type="NCBI Taxonomy" id="3139144"/>
    <lineage>
        <taxon>Bacteria</taxon>
        <taxon>Pseudomonadati</taxon>
        <taxon>Bacteroidota</taxon>
        <taxon>Flavobacteriia</taxon>
        <taxon>Flavobacteriales</taxon>
        <taxon>Flavobacteriaceae</taxon>
        <taxon>Flavobacterium</taxon>
    </lineage>
</organism>
<gene>
    <name evidence="9" type="ORF">AAEO57_03760</name>
</gene>
<evidence type="ECO:0000256" key="6">
    <source>
        <dbReference type="RuleBase" id="RU003983"/>
    </source>
</evidence>
<dbReference type="Pfam" id="PF01435">
    <property type="entry name" value="Peptidase_M48"/>
    <property type="match status" value="1"/>
</dbReference>
<keyword evidence="10" id="KW-1185">Reference proteome</keyword>
<evidence type="ECO:0000256" key="7">
    <source>
        <dbReference type="SAM" id="SignalP"/>
    </source>
</evidence>
<dbReference type="RefSeq" id="WP_341689628.1">
    <property type="nucleotide sequence ID" value="NZ_JBBYHS010000003.1"/>
</dbReference>
<feature type="signal peptide" evidence="7">
    <location>
        <begin position="1"/>
        <end position="18"/>
    </location>
</feature>
<keyword evidence="5 6" id="KW-0482">Metalloprotease</keyword>
<dbReference type="EC" id="3.4.24.-" evidence="9"/>
<evidence type="ECO:0000256" key="2">
    <source>
        <dbReference type="ARBA" id="ARBA00022723"/>
    </source>
</evidence>
<comment type="similarity">
    <text evidence="6">Belongs to the peptidase M48 family.</text>
</comment>
<keyword evidence="4 6" id="KW-0862">Zinc</keyword>
<name>A0ABU9ILJ7_9FLAO</name>
<dbReference type="PANTHER" id="PTHR22726:SF1">
    <property type="entry name" value="METALLOENDOPEPTIDASE OMA1, MITOCHONDRIAL"/>
    <property type="match status" value="1"/>
</dbReference>
<dbReference type="Proteomes" id="UP001485226">
    <property type="component" value="Unassembled WGS sequence"/>
</dbReference>
<protein>
    <submittedName>
        <fullName evidence="9">M48 family metalloprotease</fullName>
        <ecNumber evidence="9">3.4.24.-</ecNumber>
    </submittedName>
</protein>
<accession>A0ABU9ILJ7</accession>
<proteinExistence type="inferred from homology"/>
<feature type="domain" description="Peptidase M48" evidence="8">
    <location>
        <begin position="90"/>
        <end position="314"/>
    </location>
</feature>
<evidence type="ECO:0000256" key="3">
    <source>
        <dbReference type="ARBA" id="ARBA00022801"/>
    </source>
</evidence>
<dbReference type="InterPro" id="IPR001915">
    <property type="entry name" value="Peptidase_M48"/>
</dbReference>
<dbReference type="PANTHER" id="PTHR22726">
    <property type="entry name" value="METALLOENDOPEPTIDASE OMA1"/>
    <property type="match status" value="1"/>
</dbReference>
<dbReference type="EMBL" id="JBBYHS010000003">
    <property type="protein sequence ID" value="MEL1252879.1"/>
    <property type="molecule type" value="Genomic_DNA"/>
</dbReference>
<sequence length="430" mass="50734">MKSIIIMLFSLFFSSSFSQTYTPFDTISLDKRNVFLKEFKIRNDQKIKEIKNKYSGKISKEIQAVYSSQFEDFSRTINKKELYFDEKIQNYGQKILDEIIRNNADLKDQKLAVYFSRDPEANAYSIGDGTIIFNLELFKYLNDEAEIGFTICHEIAHYILNHREESIMKEITAQNSKEAKALEKDIKKSKFNKLAKSESFAKDKMYSRKHKSRIQEFQADSLGFSYFKNTHYNTASSLNLLRNLSKTDIETDSLPRVSYPKNFTTKNQKFIKDWIAMEDYSKYSYSKDNVFKWNVDSLKTHPDCELRIEKLKKLITNNKANYYTDKTFFDELKKRINYEQIYSNYYIGNYGQSLYEALILKEKTPKNIFLRDMIGLNLAALAKAKKEMRINSYIPLINPNEQTKSQQYYFNFVSNLTLSELEQLASDYKI</sequence>
<evidence type="ECO:0000313" key="10">
    <source>
        <dbReference type="Proteomes" id="UP001485226"/>
    </source>
</evidence>
<evidence type="ECO:0000256" key="1">
    <source>
        <dbReference type="ARBA" id="ARBA00022670"/>
    </source>
</evidence>
<feature type="chain" id="PRO_5045255610" evidence="7">
    <location>
        <begin position="19"/>
        <end position="430"/>
    </location>
</feature>
<keyword evidence="3 6" id="KW-0378">Hydrolase</keyword>
<keyword evidence="1 6" id="KW-0645">Protease</keyword>
<keyword evidence="7" id="KW-0732">Signal</keyword>
<evidence type="ECO:0000259" key="8">
    <source>
        <dbReference type="Pfam" id="PF01435"/>
    </source>
</evidence>
<dbReference type="InterPro" id="IPR051156">
    <property type="entry name" value="Mito/Outer_Membr_Metalloprot"/>
</dbReference>
<dbReference type="GO" id="GO:0008237">
    <property type="term" value="F:metallopeptidase activity"/>
    <property type="evidence" value="ECO:0007669"/>
    <property type="project" value="UniProtKB-KW"/>
</dbReference>
<evidence type="ECO:0000313" key="9">
    <source>
        <dbReference type="EMBL" id="MEL1252879.1"/>
    </source>
</evidence>
<comment type="cofactor">
    <cofactor evidence="6">
        <name>Zn(2+)</name>
        <dbReference type="ChEBI" id="CHEBI:29105"/>
    </cofactor>
    <text evidence="6">Binds 1 zinc ion per subunit.</text>
</comment>
<evidence type="ECO:0000256" key="5">
    <source>
        <dbReference type="ARBA" id="ARBA00023049"/>
    </source>
</evidence>
<reference evidence="9 10" key="1">
    <citation type="submission" date="2024-04" db="EMBL/GenBank/DDBJ databases">
        <title>Flavobacterium sp. DGU38 16S ribosomal RNA gene Genome sequencing and assembly.</title>
        <authorList>
            <person name="Park S."/>
        </authorList>
    </citation>
    <scope>NUCLEOTIDE SEQUENCE [LARGE SCALE GENOMIC DNA]</scope>
    <source>
        <strain evidence="9 10">DGU38</strain>
    </source>
</reference>
<evidence type="ECO:0000256" key="4">
    <source>
        <dbReference type="ARBA" id="ARBA00022833"/>
    </source>
</evidence>
<comment type="caution">
    <text evidence="9">The sequence shown here is derived from an EMBL/GenBank/DDBJ whole genome shotgun (WGS) entry which is preliminary data.</text>
</comment>
<keyword evidence="2" id="KW-0479">Metal-binding</keyword>
<dbReference type="Gene3D" id="3.30.2010.10">
    <property type="entry name" value="Metalloproteases ('zincins'), catalytic domain"/>
    <property type="match status" value="1"/>
</dbReference>